<dbReference type="RefSeq" id="XP_068074726.1">
    <property type="nucleotide sequence ID" value="XM_068218625.1"/>
</dbReference>
<dbReference type="GeneID" id="137490401"/>
<evidence type="ECO:0000313" key="2">
    <source>
        <dbReference type="Proteomes" id="UP000000437"/>
    </source>
</evidence>
<feature type="region of interest" description="Disordered" evidence="1">
    <location>
        <begin position="1"/>
        <end position="22"/>
    </location>
</feature>
<name>A0AB32TPE9_DANRE</name>
<dbReference type="RefSeq" id="XP_068075389.1">
    <property type="nucleotide sequence ID" value="XM_068219288.1"/>
</dbReference>
<sequence>MKPSKVKRHLQQKHPNEAEKSTDYFKHQEMCLARQASLFRQQASVPERCLKASYLASLHIARAKKPHTVGEALLLSATKDIVKELFGEEAARKIDCVPLSDNTVGRRISEMADDISSQLLEQLQASEYFSLQLDESTDIANQAQLMVYVRFLGKDTFIEELLFCKPLEGRTTGQDICNMMDQFMTDNSVDWSRCIGVCTDGAAAMTGKHSGVVTLIKEKAPNVVGTHCMLHREALVAKRIEDDLHQVLKDVIRTVNYVKSRPLKHRLFRLLCKEMGADYEGLLLHSEVRWLSRGAVLSRVYALRKELREFLSDENLELAKCFKDDTWILKLSCMADFFQHLSFLNQSMQGHNVHILNAQDKVRAFTQKLSLWESKLEEGVTEMFPLYNQERISTTADNITPIIQSHLSHLQGYFKQYFPDLNNNHLDFVRDPFAPGVGTYLDLAAKEQLIDLSNDGGRKTRFPSLPLSEFWMSVREDYPMLSEKAIKCLLPFATTYLCEAGFSALKVLQSKHRARLEVESDMRLALTKMKPRYDKLCRSHQAHPSH</sequence>
<feature type="compositionally biased region" description="Basic residues" evidence="1">
    <location>
        <begin position="1"/>
        <end position="12"/>
    </location>
</feature>
<evidence type="ECO:0000313" key="4">
    <source>
        <dbReference type="RefSeq" id="XP_068075389.1"/>
    </source>
</evidence>
<dbReference type="InterPro" id="IPR012337">
    <property type="entry name" value="RNaseH-like_sf"/>
</dbReference>
<dbReference type="RefSeq" id="XP_068079951.1">
    <property type="nucleotide sequence ID" value="XM_068223850.1"/>
</dbReference>
<evidence type="ECO:0000313" key="5">
    <source>
        <dbReference type="RefSeq" id="XP_068079951.1"/>
    </source>
</evidence>
<dbReference type="PANTHER" id="PTHR45913">
    <property type="entry name" value="EPM2A-INTERACTING PROTEIN 1"/>
    <property type="match status" value="1"/>
</dbReference>
<dbReference type="KEGG" id="dre:137490401"/>
<evidence type="ECO:0000256" key="1">
    <source>
        <dbReference type="SAM" id="MobiDB-lite"/>
    </source>
</evidence>
<accession>A0AB32TPE9</accession>
<protein>
    <submittedName>
        <fullName evidence="3 4">Zinc finger BED domain-containing protein 5-like</fullName>
    </submittedName>
</protein>
<reference evidence="2" key="1">
    <citation type="journal article" date="2013" name="Nature">
        <title>The zebrafish reference genome sequence and its relationship to the human genome.</title>
        <authorList>
            <consortium name="Genome Reference Consortium Zebrafish"/>
            <person name="Howe K."/>
            <person name="Clark M.D."/>
            <person name="Torroja C.F."/>
            <person name="Torrance J."/>
            <person name="Berthelot C."/>
            <person name="Muffato M."/>
            <person name="Collins J.E."/>
            <person name="Humphray S."/>
            <person name="McLaren K."/>
            <person name="Matthews L."/>
            <person name="McLaren S."/>
            <person name="Sealy I."/>
            <person name="Caccamo M."/>
            <person name="Churcher C."/>
            <person name="Scott C."/>
            <person name="Barrett J.C."/>
            <person name="Koch R."/>
            <person name="Rauch G.J."/>
            <person name="White S."/>
            <person name="Chow W."/>
            <person name="Kilian B."/>
            <person name="Quintais L.T."/>
            <person name="Guerra-Assuncao J.A."/>
            <person name="Zhou Y."/>
            <person name="Gu Y."/>
            <person name="Yen J."/>
            <person name="Vogel J.H."/>
            <person name="Eyre T."/>
            <person name="Redmond S."/>
            <person name="Banerjee R."/>
            <person name="Chi J."/>
            <person name="Fu B."/>
            <person name="Langley E."/>
            <person name="Maguire S.F."/>
            <person name="Laird G.K."/>
            <person name="Lloyd D."/>
            <person name="Kenyon E."/>
            <person name="Donaldson S."/>
            <person name="Sehra H."/>
            <person name="Almeida-King J."/>
            <person name="Loveland J."/>
            <person name="Trevanion S."/>
            <person name="Jones M."/>
            <person name="Quail M."/>
            <person name="Willey D."/>
            <person name="Hunt A."/>
            <person name="Burton J."/>
            <person name="Sims S."/>
            <person name="McLay K."/>
            <person name="Plumb B."/>
            <person name="Davis J."/>
            <person name="Clee C."/>
            <person name="Oliver K."/>
            <person name="Clark R."/>
            <person name="Riddle C."/>
            <person name="Elliot D."/>
            <person name="Eliott D."/>
            <person name="Threadgold G."/>
            <person name="Harden G."/>
            <person name="Ware D."/>
            <person name="Begum S."/>
            <person name="Mortimore B."/>
            <person name="Mortimer B."/>
            <person name="Kerry G."/>
            <person name="Heath P."/>
            <person name="Phillimore B."/>
            <person name="Tracey A."/>
            <person name="Corby N."/>
            <person name="Dunn M."/>
            <person name="Johnson C."/>
            <person name="Wood J."/>
            <person name="Clark S."/>
            <person name="Pelan S."/>
            <person name="Griffiths G."/>
            <person name="Smith M."/>
            <person name="Glithero R."/>
            <person name="Howden P."/>
            <person name="Barker N."/>
            <person name="Lloyd C."/>
            <person name="Stevens C."/>
            <person name="Harley J."/>
            <person name="Holt K."/>
            <person name="Panagiotidis G."/>
            <person name="Lovell J."/>
            <person name="Beasley H."/>
            <person name="Henderson C."/>
            <person name="Gordon D."/>
            <person name="Auger K."/>
            <person name="Wright D."/>
            <person name="Collins J."/>
            <person name="Raisen C."/>
            <person name="Dyer L."/>
            <person name="Leung K."/>
            <person name="Robertson L."/>
            <person name="Ambridge K."/>
            <person name="Leongamornlert D."/>
            <person name="McGuire S."/>
            <person name="Gilderthorp R."/>
            <person name="Griffiths C."/>
            <person name="Manthravadi D."/>
            <person name="Nichol S."/>
            <person name="Barker G."/>
            <person name="Whitehead S."/>
            <person name="Kay M."/>
            <person name="Brown J."/>
            <person name="Murnane C."/>
            <person name="Gray E."/>
            <person name="Humphries M."/>
            <person name="Sycamore N."/>
            <person name="Barker D."/>
            <person name="Saunders D."/>
            <person name="Wallis J."/>
            <person name="Babbage A."/>
            <person name="Hammond S."/>
            <person name="Mashreghi-Mohammadi M."/>
            <person name="Barr L."/>
            <person name="Martin S."/>
            <person name="Wray P."/>
            <person name="Ellington A."/>
            <person name="Matthews N."/>
            <person name="Ellwood M."/>
            <person name="Woodmansey R."/>
            <person name="Clark G."/>
            <person name="Cooper J."/>
            <person name="Cooper J."/>
            <person name="Tromans A."/>
            <person name="Grafham D."/>
            <person name="Skuce C."/>
            <person name="Pandian R."/>
            <person name="Andrews R."/>
            <person name="Harrison E."/>
            <person name="Kimberley A."/>
            <person name="Garnett J."/>
            <person name="Fosker N."/>
            <person name="Hall R."/>
            <person name="Garner P."/>
            <person name="Kelly D."/>
            <person name="Bird C."/>
            <person name="Palmer S."/>
            <person name="Gehring I."/>
            <person name="Berger A."/>
            <person name="Dooley C.M."/>
            <person name="Ersan-Urun Z."/>
            <person name="Eser C."/>
            <person name="Geiger H."/>
            <person name="Geisler M."/>
            <person name="Karotki L."/>
            <person name="Kirn A."/>
            <person name="Konantz J."/>
            <person name="Konantz M."/>
            <person name="Oberlander M."/>
            <person name="Rudolph-Geiger S."/>
            <person name="Teucke M."/>
            <person name="Lanz C."/>
            <person name="Raddatz G."/>
            <person name="Osoegawa K."/>
            <person name="Zhu B."/>
            <person name="Rapp A."/>
            <person name="Widaa S."/>
            <person name="Langford C."/>
            <person name="Yang F."/>
            <person name="Schuster S.C."/>
            <person name="Carter N.P."/>
            <person name="Harrow J."/>
            <person name="Ning Z."/>
            <person name="Herrero J."/>
            <person name="Searle S.M."/>
            <person name="Enright A."/>
            <person name="Geisler R."/>
            <person name="Plasterk R.H."/>
            <person name="Lee C."/>
            <person name="Westerfield M."/>
            <person name="de Jong P.J."/>
            <person name="Zon L.I."/>
            <person name="Postlethwait J.H."/>
            <person name="Nusslein-Volhard C."/>
            <person name="Hubbard T.J."/>
            <person name="Roest Crollius H."/>
            <person name="Rogers J."/>
            <person name="Stemple D.L."/>
        </authorList>
    </citation>
    <scope>NUCLEOTIDE SEQUENCE [LARGE SCALE GENOMIC DNA]</scope>
    <source>
        <strain evidence="2">Tuebingen</strain>
    </source>
</reference>
<keyword evidence="2" id="KW-1185">Reference proteome</keyword>
<organism evidence="2 3">
    <name type="scientific">Danio rerio</name>
    <name type="common">Zebrafish</name>
    <name type="synonym">Brachydanio rerio</name>
    <dbReference type="NCBI Taxonomy" id="7955"/>
    <lineage>
        <taxon>Eukaryota</taxon>
        <taxon>Metazoa</taxon>
        <taxon>Chordata</taxon>
        <taxon>Craniata</taxon>
        <taxon>Vertebrata</taxon>
        <taxon>Euteleostomi</taxon>
        <taxon>Actinopterygii</taxon>
        <taxon>Neopterygii</taxon>
        <taxon>Teleostei</taxon>
        <taxon>Ostariophysi</taxon>
        <taxon>Cypriniformes</taxon>
        <taxon>Danionidae</taxon>
        <taxon>Danioninae</taxon>
        <taxon>Danio</taxon>
    </lineage>
</organism>
<gene>
    <name evidence="3 4 5" type="primary">LOC137490401</name>
</gene>
<dbReference type="AlphaFoldDB" id="A0AB32TPE9"/>
<dbReference type="PANTHER" id="PTHR45913:SF19">
    <property type="entry name" value="LOW QUALITY PROTEIN: ZINC FINGER BED DOMAIN-CONTAINING PROTEIN 5-LIKE"/>
    <property type="match status" value="1"/>
</dbReference>
<dbReference type="Proteomes" id="UP000000437">
    <property type="component" value="Chromosome 10"/>
</dbReference>
<proteinExistence type="predicted"/>
<dbReference type="SUPFAM" id="SSF53098">
    <property type="entry name" value="Ribonuclease H-like"/>
    <property type="match status" value="1"/>
</dbReference>
<evidence type="ECO:0000313" key="3">
    <source>
        <dbReference type="RefSeq" id="XP_068074726.1"/>
    </source>
</evidence>
<reference evidence="3 4" key="2">
    <citation type="submission" date="2025-04" db="UniProtKB">
        <authorList>
            <consortium name="RefSeq"/>
        </authorList>
    </citation>
    <scope>IDENTIFICATION</scope>
    <source>
        <strain evidence="3 4">Tuebingen</strain>
    </source>
</reference>